<dbReference type="Proteomes" id="UP000198406">
    <property type="component" value="Unassembled WGS sequence"/>
</dbReference>
<evidence type="ECO:0000256" key="1">
    <source>
        <dbReference type="SAM" id="MobiDB-lite"/>
    </source>
</evidence>
<feature type="compositionally biased region" description="Polar residues" evidence="1">
    <location>
        <begin position="315"/>
        <end position="325"/>
    </location>
</feature>
<sequence>MNTMRESNPYTGSPVTPGRRRRVARASPPRRSKSDLRASPRRRSRSRDDSRPTKLSEDPPAAAKAVKRPAAASPPSRNIRKSLQGERAGITWTIVFDTPFSHGKERMNIVTGIETMDEGTVVPTDSTQDVTMKDNVSAMPERIKKRSETSPTKRRSSGENADRNNDAAVHSGENNGISTQREQAAPRRTSGEKEPRRTSGEKNNSKTENPAPRRISGEKKNVGNSKTEMSAPRRTSGEKNNTSKTETAAPRRTSGEKNTLKNNKSESTTPRRTSGDKTREQGATSRRTSGEKSHFNNSSKIDGAPRRHDGEAGHQSHNNSKSDSVTPRRVSGEKKNKNEPVKQSRNGPSDSTDRYFTRSNSDSERSGDDDNSIGNVPPANAVLSNSDDFSIDPLANFLPRAIDDSIHRRTLGSAQVSLAESRISEDSGLEVRPTRRGRRNHANKAPPTTSRAHKARVSPRSKRSHLNRSGSTDASALDYGASRKSLSSASDTSSHDTNAVAATFMQFTLNEKGFVQELSKDHNVESESTLRLARAVAESDVPHLPAYDLDESAAIDFEDSDPGNLENEDDAADRNRQVRQEHGIKSRFNQIGRKLRDVQRSFSSDGLELMLKSDTRKKRSFFTAAHASFMRSSSSGGGIFGLCDEPSSENNGDDVMLEN</sequence>
<comment type="caution">
    <text evidence="2">The sequence shown here is derived from an EMBL/GenBank/DDBJ whole genome shotgun (WGS) entry which is preliminary data.</text>
</comment>
<feature type="compositionally biased region" description="Polar residues" evidence="1">
    <location>
        <begin position="260"/>
        <end position="272"/>
    </location>
</feature>
<feature type="compositionally biased region" description="Basic and acidic residues" evidence="1">
    <location>
        <begin position="303"/>
        <end position="314"/>
    </location>
</feature>
<evidence type="ECO:0000313" key="3">
    <source>
        <dbReference type="Proteomes" id="UP000198406"/>
    </source>
</evidence>
<dbReference type="InParanoid" id="A0A1Z5JYN4"/>
<organism evidence="2 3">
    <name type="scientific">Fistulifera solaris</name>
    <name type="common">Oleaginous diatom</name>
    <dbReference type="NCBI Taxonomy" id="1519565"/>
    <lineage>
        <taxon>Eukaryota</taxon>
        <taxon>Sar</taxon>
        <taxon>Stramenopiles</taxon>
        <taxon>Ochrophyta</taxon>
        <taxon>Bacillariophyta</taxon>
        <taxon>Bacillariophyceae</taxon>
        <taxon>Bacillariophycidae</taxon>
        <taxon>Naviculales</taxon>
        <taxon>Naviculaceae</taxon>
        <taxon>Fistulifera</taxon>
    </lineage>
</organism>
<feature type="compositionally biased region" description="Low complexity" evidence="1">
    <location>
        <begin position="59"/>
        <end position="77"/>
    </location>
</feature>
<gene>
    <name evidence="2" type="ORF">FisN_8Hh193</name>
</gene>
<feature type="compositionally biased region" description="Basic and acidic residues" evidence="1">
    <location>
        <begin position="351"/>
        <end position="368"/>
    </location>
</feature>
<dbReference type="EMBL" id="BDSP01000133">
    <property type="protein sequence ID" value="GAX18972.1"/>
    <property type="molecule type" value="Genomic_DNA"/>
</dbReference>
<protein>
    <submittedName>
        <fullName evidence="2">Uncharacterized protein</fullName>
    </submittedName>
</protein>
<feature type="compositionally biased region" description="Basic and acidic residues" evidence="1">
    <location>
        <begin position="330"/>
        <end position="342"/>
    </location>
</feature>
<feature type="compositionally biased region" description="Basic and acidic residues" evidence="1">
    <location>
        <begin position="46"/>
        <end position="57"/>
    </location>
</feature>
<name>A0A1Z5JYN4_FISSO</name>
<reference evidence="2 3" key="1">
    <citation type="journal article" date="2015" name="Plant Cell">
        <title>Oil accumulation by the oleaginous diatom Fistulifera solaris as revealed by the genome and transcriptome.</title>
        <authorList>
            <person name="Tanaka T."/>
            <person name="Maeda Y."/>
            <person name="Veluchamy A."/>
            <person name="Tanaka M."/>
            <person name="Abida H."/>
            <person name="Marechal E."/>
            <person name="Bowler C."/>
            <person name="Muto M."/>
            <person name="Sunaga Y."/>
            <person name="Tanaka M."/>
            <person name="Yoshino T."/>
            <person name="Taniguchi T."/>
            <person name="Fukuda Y."/>
            <person name="Nemoto M."/>
            <person name="Matsumoto M."/>
            <person name="Wong P.S."/>
            <person name="Aburatani S."/>
            <person name="Fujibuchi W."/>
        </authorList>
    </citation>
    <scope>NUCLEOTIDE SEQUENCE [LARGE SCALE GENOMIC DNA]</scope>
    <source>
        <strain evidence="2 3">JPCC DA0580</strain>
    </source>
</reference>
<feature type="compositionally biased region" description="Basic and acidic residues" evidence="1">
    <location>
        <begin position="189"/>
        <end position="205"/>
    </location>
</feature>
<feature type="compositionally biased region" description="Polar residues" evidence="1">
    <location>
        <begin position="1"/>
        <end position="14"/>
    </location>
</feature>
<feature type="region of interest" description="Disordered" evidence="1">
    <location>
        <begin position="640"/>
        <end position="659"/>
    </location>
</feature>
<feature type="compositionally biased region" description="Polar residues" evidence="1">
    <location>
        <begin position="172"/>
        <end position="182"/>
    </location>
</feature>
<feature type="compositionally biased region" description="Basic residues" evidence="1">
    <location>
        <begin position="451"/>
        <end position="466"/>
    </location>
</feature>
<feature type="region of interest" description="Disordered" evidence="1">
    <location>
        <begin position="117"/>
        <end position="393"/>
    </location>
</feature>
<dbReference type="AlphaFoldDB" id="A0A1Z5JYN4"/>
<evidence type="ECO:0000313" key="2">
    <source>
        <dbReference type="EMBL" id="GAX18972.1"/>
    </source>
</evidence>
<proteinExistence type="predicted"/>
<feature type="compositionally biased region" description="Basic and acidic residues" evidence="1">
    <location>
        <begin position="156"/>
        <end position="165"/>
    </location>
</feature>
<feature type="compositionally biased region" description="Basic residues" evidence="1">
    <location>
        <begin position="18"/>
        <end position="31"/>
    </location>
</feature>
<feature type="region of interest" description="Disordered" evidence="1">
    <location>
        <begin position="1"/>
        <end position="91"/>
    </location>
</feature>
<keyword evidence="3" id="KW-1185">Reference proteome</keyword>
<accession>A0A1Z5JYN4</accession>
<feature type="region of interest" description="Disordered" evidence="1">
    <location>
        <begin position="418"/>
        <end position="477"/>
    </location>
</feature>